<dbReference type="GO" id="GO:0046872">
    <property type="term" value="F:metal ion binding"/>
    <property type="evidence" value="ECO:0007669"/>
    <property type="project" value="UniProtKB-KW"/>
</dbReference>
<gene>
    <name evidence="7" type="primary">GNA13</name>
    <name evidence="7" type="ORF">Ciccas_002022</name>
</gene>
<evidence type="ECO:0000256" key="2">
    <source>
        <dbReference type="ARBA" id="ARBA00022741"/>
    </source>
</evidence>
<dbReference type="GO" id="GO:0005525">
    <property type="term" value="F:GTP binding"/>
    <property type="evidence" value="ECO:0007669"/>
    <property type="project" value="UniProtKB-KW"/>
</dbReference>
<evidence type="ECO:0000313" key="8">
    <source>
        <dbReference type="Proteomes" id="UP001626550"/>
    </source>
</evidence>
<dbReference type="AlphaFoldDB" id="A0ABD2QIF5"/>
<keyword evidence="8" id="KW-1185">Reference proteome</keyword>
<sequence length="116" mass="13611">MRQPSKAVRETVMEIENYKFRFSDIAGQTGKRNKWLHYFESVNSVIYVISLIDFHTFTTTGQVIANSKQFCKKEFHVFLNKRDLLASCLQKENFSDYFPEFTGELHSLLLLSTGFR</sequence>
<dbReference type="Pfam" id="PF00503">
    <property type="entry name" value="G-alpha"/>
    <property type="match status" value="1"/>
</dbReference>
<keyword evidence="3 5" id="KW-0342">GTP-binding</keyword>
<dbReference type="Proteomes" id="UP001626550">
    <property type="component" value="Unassembled WGS sequence"/>
</dbReference>
<dbReference type="PROSITE" id="PS51882">
    <property type="entry name" value="G_ALPHA"/>
    <property type="match status" value="1"/>
</dbReference>
<evidence type="ECO:0000313" key="7">
    <source>
        <dbReference type="EMBL" id="KAL3319319.1"/>
    </source>
</evidence>
<dbReference type="PANTHER" id="PTHR10218">
    <property type="entry name" value="GTP-BINDING PROTEIN ALPHA SUBUNIT"/>
    <property type="match status" value="1"/>
</dbReference>
<dbReference type="InterPro" id="IPR027417">
    <property type="entry name" value="P-loop_NTPase"/>
</dbReference>
<evidence type="ECO:0000256" key="6">
    <source>
        <dbReference type="PIRSR" id="PIRSR601019-2"/>
    </source>
</evidence>
<keyword evidence="4" id="KW-0807">Transducer</keyword>
<dbReference type="GO" id="GO:0007165">
    <property type="term" value="P:signal transduction"/>
    <property type="evidence" value="ECO:0007669"/>
    <property type="project" value="UniProtKB-KW"/>
</dbReference>
<feature type="binding site" evidence="6">
    <location>
        <position position="5"/>
    </location>
    <ligand>
        <name>Mg(2+)</name>
        <dbReference type="ChEBI" id="CHEBI:18420"/>
    </ligand>
</feature>
<comment type="caution">
    <text evidence="7">The sequence shown here is derived from an EMBL/GenBank/DDBJ whole genome shotgun (WGS) entry which is preliminary data.</text>
</comment>
<reference evidence="7 8" key="1">
    <citation type="submission" date="2024-11" db="EMBL/GenBank/DDBJ databases">
        <title>Adaptive evolution of stress response genes in parasites aligns with host niche diversity.</title>
        <authorList>
            <person name="Hahn C."/>
            <person name="Resl P."/>
        </authorList>
    </citation>
    <scope>NUCLEOTIDE SEQUENCE [LARGE SCALE GENOMIC DNA]</scope>
    <source>
        <strain evidence="7">EGGRZ-B1_66</strain>
        <tissue evidence="7">Body</tissue>
    </source>
</reference>
<dbReference type="InterPro" id="IPR001019">
    <property type="entry name" value="Gprotein_alpha_su"/>
</dbReference>
<feature type="binding site" evidence="5">
    <location>
        <begin position="24"/>
        <end position="28"/>
    </location>
    <ligand>
        <name>GTP</name>
        <dbReference type="ChEBI" id="CHEBI:37565"/>
    </ligand>
</feature>
<dbReference type="Gene3D" id="3.40.50.300">
    <property type="entry name" value="P-loop containing nucleotide triphosphate hydrolases"/>
    <property type="match status" value="1"/>
</dbReference>
<dbReference type="PANTHER" id="PTHR10218:SF302">
    <property type="entry name" value="GUANINE NUCLEOTIDE-BINDING PROTEIN ALPHA-5 SUBUNIT"/>
    <property type="match status" value="1"/>
</dbReference>
<feature type="binding site" evidence="5">
    <location>
        <begin position="80"/>
        <end position="83"/>
    </location>
    <ligand>
        <name>GTP</name>
        <dbReference type="ChEBI" id="CHEBI:37565"/>
    </ligand>
</feature>
<proteinExistence type="predicted"/>
<keyword evidence="1 6" id="KW-0479">Metal-binding</keyword>
<evidence type="ECO:0000256" key="3">
    <source>
        <dbReference type="ARBA" id="ARBA00023134"/>
    </source>
</evidence>
<dbReference type="EMBL" id="JBJKFK010000147">
    <property type="protein sequence ID" value="KAL3319319.1"/>
    <property type="molecule type" value="Genomic_DNA"/>
</dbReference>
<organism evidence="7 8">
    <name type="scientific">Cichlidogyrus casuarinus</name>
    <dbReference type="NCBI Taxonomy" id="1844966"/>
    <lineage>
        <taxon>Eukaryota</taxon>
        <taxon>Metazoa</taxon>
        <taxon>Spiralia</taxon>
        <taxon>Lophotrochozoa</taxon>
        <taxon>Platyhelminthes</taxon>
        <taxon>Monogenea</taxon>
        <taxon>Monopisthocotylea</taxon>
        <taxon>Dactylogyridea</taxon>
        <taxon>Ancyrocephalidae</taxon>
        <taxon>Cichlidogyrus</taxon>
    </lineage>
</organism>
<dbReference type="SUPFAM" id="SSF52540">
    <property type="entry name" value="P-loop containing nucleoside triphosphate hydrolases"/>
    <property type="match status" value="1"/>
</dbReference>
<keyword evidence="6" id="KW-0460">Magnesium</keyword>
<evidence type="ECO:0000256" key="4">
    <source>
        <dbReference type="ARBA" id="ARBA00023224"/>
    </source>
</evidence>
<evidence type="ECO:0000256" key="5">
    <source>
        <dbReference type="PIRSR" id="PIRSR601019-1"/>
    </source>
</evidence>
<accession>A0ABD2QIF5</accession>
<protein>
    <submittedName>
        <fullName evidence="7">Guanine nucleotide-binding protein subunit alpha-13</fullName>
    </submittedName>
</protein>
<keyword evidence="2 5" id="KW-0547">Nucleotide-binding</keyword>
<evidence type="ECO:0000256" key="1">
    <source>
        <dbReference type="ARBA" id="ARBA00022723"/>
    </source>
</evidence>
<name>A0ABD2QIF5_9PLAT</name>